<dbReference type="Gene3D" id="2.60.40.10">
    <property type="entry name" value="Immunoglobulins"/>
    <property type="match status" value="1"/>
</dbReference>
<dbReference type="InterPro" id="IPR011050">
    <property type="entry name" value="Pectin_lyase_fold/virulence"/>
</dbReference>
<dbReference type="InterPro" id="IPR013783">
    <property type="entry name" value="Ig-like_fold"/>
</dbReference>
<dbReference type="InterPro" id="IPR012334">
    <property type="entry name" value="Pectin_lyas_fold"/>
</dbReference>
<feature type="domain" description="PKD" evidence="2">
    <location>
        <begin position="402"/>
        <end position="465"/>
    </location>
</feature>
<dbReference type="AlphaFoldDB" id="A0A941ENF7"/>
<comment type="caution">
    <text evidence="3">The sequence shown here is derived from an EMBL/GenBank/DDBJ whole genome shotgun (WGS) entry which is preliminary data.</text>
</comment>
<dbReference type="RefSeq" id="WP_212528119.1">
    <property type="nucleotide sequence ID" value="NZ_JAGSOG010000035.1"/>
</dbReference>
<sequence>MSRMRPRLGAVGLAAAVVGAFAVPQAQAATPATSSGATLFVNNVSSSCTDSGTGTQAAPYCSIQAAADAAAPGDTVSIAGTPGYYAPSYGAVTITKSGTAAAPITFAGTGTTYTRTGSLTIDGSYVEVTGLGAAQSGTSASTGLRVNGSHVTLDGDQTQGTNAPALVFGGSVTADTVSRSDIYEYGSGNVVQIASGDNGVVLTTNQIDNVASGETTTGSDVTVSGAKNTVLTANTIIVPCNTGIAVTGSTGTSIENNVVAGLGGCTTTFTNLSVDSASASSTTVDYNELSQMTDNIAPYSWAGKTYPTPAALKAATGQGAHDEDEQYIDTTTFQMPTGDGVADGNPSAPDELSTDFYGNTWPGAAPDRGAVAIEDFTGTTVQTGAFGQQAGVNIALQGVAWGESDSYSVDWGDGKADVGMSLGDETPGNFNALEDSHMYARPGTYTVTAIIKAGTQTVTKTATVTTTGSTYVPVTPTRVLDTRKGLGAKQAKIGAGATIAVDVTSGVSVPAGLGTVTAVVMNVTAADETGNGVITAYPDGGTLPEASNLNFSTGRNVPNLVTVKVGSDDKVDFHNGSNASTDLLADVAGYYVQGTGGSYYVPNTPKRVLDTRNGTGGTTGAVPAGGTISLSVPTCSQTTSSGTQTATAAAVAMNVTAVAPTANGVVTVYPDGGNVPTASNLNYNKGQNLPNMVVVAVGSDGKVELHNSSAGTVELVADLEGCYSSLGDAFVPLNPVRDLDTRSGLGQGSTTGVPVGAGKNAQYVGTPNGFSDLWNATGVVMNVTVTDAKANGVITAYPIGPNGTLPNASNLNYLKGQTVPNLVMVATDGVTPVNLHNNSTGSVDLIADLFGYFS</sequence>
<accession>A0A941ENF7</accession>
<dbReference type="PROSITE" id="PS50093">
    <property type="entry name" value="PKD"/>
    <property type="match status" value="1"/>
</dbReference>
<dbReference type="SUPFAM" id="SSF51126">
    <property type="entry name" value="Pectin lyase-like"/>
    <property type="match status" value="1"/>
</dbReference>
<gene>
    <name evidence="3" type="ORF">KDL01_10000</name>
</gene>
<evidence type="ECO:0000259" key="2">
    <source>
        <dbReference type="PROSITE" id="PS50093"/>
    </source>
</evidence>
<keyword evidence="1" id="KW-0732">Signal</keyword>
<reference evidence="3" key="1">
    <citation type="submission" date="2021-04" db="EMBL/GenBank/DDBJ databases">
        <title>Genome based classification of Actinospica acidithermotolerans sp. nov., an actinobacterium isolated from an Indonesian hot spring.</title>
        <authorList>
            <person name="Kusuma A.B."/>
            <person name="Putra K.E."/>
            <person name="Nafisah S."/>
            <person name="Loh J."/>
            <person name="Nouioui I."/>
            <person name="Goodfellow M."/>
        </authorList>
    </citation>
    <scope>NUCLEOTIDE SEQUENCE</scope>
    <source>
        <strain evidence="3">CSCA 57</strain>
    </source>
</reference>
<dbReference type="InterPro" id="IPR000601">
    <property type="entry name" value="PKD_dom"/>
</dbReference>
<name>A0A941ENF7_9ACTN</name>
<dbReference type="Gene3D" id="2.160.20.10">
    <property type="entry name" value="Single-stranded right-handed beta-helix, Pectin lyase-like"/>
    <property type="match status" value="1"/>
</dbReference>
<keyword evidence="4" id="KW-1185">Reference proteome</keyword>
<evidence type="ECO:0000313" key="3">
    <source>
        <dbReference type="EMBL" id="MBR7833598.1"/>
    </source>
</evidence>
<dbReference type="GO" id="GO:0005975">
    <property type="term" value="P:carbohydrate metabolic process"/>
    <property type="evidence" value="ECO:0007669"/>
    <property type="project" value="UniProtKB-ARBA"/>
</dbReference>
<dbReference type="InterPro" id="IPR035986">
    <property type="entry name" value="PKD_dom_sf"/>
</dbReference>
<organism evidence="3 4">
    <name type="scientific">Actinospica durhamensis</name>
    <dbReference type="NCBI Taxonomy" id="1508375"/>
    <lineage>
        <taxon>Bacteria</taxon>
        <taxon>Bacillati</taxon>
        <taxon>Actinomycetota</taxon>
        <taxon>Actinomycetes</taxon>
        <taxon>Catenulisporales</taxon>
        <taxon>Actinospicaceae</taxon>
        <taxon>Actinospica</taxon>
    </lineage>
</organism>
<feature type="chain" id="PRO_5037659519" description="PKD domain-containing protein" evidence="1">
    <location>
        <begin position="29"/>
        <end position="854"/>
    </location>
</feature>
<dbReference type="EMBL" id="JAGSOG010000035">
    <property type="protein sequence ID" value="MBR7833598.1"/>
    <property type="molecule type" value="Genomic_DNA"/>
</dbReference>
<evidence type="ECO:0000256" key="1">
    <source>
        <dbReference type="SAM" id="SignalP"/>
    </source>
</evidence>
<dbReference type="SUPFAM" id="SSF49299">
    <property type="entry name" value="PKD domain"/>
    <property type="match status" value="1"/>
</dbReference>
<feature type="signal peptide" evidence="1">
    <location>
        <begin position="1"/>
        <end position="28"/>
    </location>
</feature>
<dbReference type="Proteomes" id="UP000675781">
    <property type="component" value="Unassembled WGS sequence"/>
</dbReference>
<protein>
    <recommendedName>
        <fullName evidence="2">PKD domain-containing protein</fullName>
    </recommendedName>
</protein>
<proteinExistence type="predicted"/>
<evidence type="ECO:0000313" key="4">
    <source>
        <dbReference type="Proteomes" id="UP000675781"/>
    </source>
</evidence>